<dbReference type="KEGG" id="vpo:Kpol_1002p4"/>
<accession>A7TE37</accession>
<dbReference type="eggNOG" id="KOG4124">
    <property type="taxonomic scope" value="Eukaryota"/>
</dbReference>
<feature type="compositionally biased region" description="Low complexity" evidence="6">
    <location>
        <begin position="318"/>
        <end position="330"/>
    </location>
</feature>
<dbReference type="Proteomes" id="UP000000267">
    <property type="component" value="Unassembled WGS sequence"/>
</dbReference>
<evidence type="ECO:0000313" key="9">
    <source>
        <dbReference type="Proteomes" id="UP000000267"/>
    </source>
</evidence>
<evidence type="ECO:0000256" key="3">
    <source>
        <dbReference type="ARBA" id="ARBA00022771"/>
    </source>
</evidence>
<feature type="compositionally biased region" description="Acidic residues" evidence="6">
    <location>
        <begin position="336"/>
        <end position="361"/>
    </location>
</feature>
<dbReference type="AlphaFoldDB" id="A7TE37"/>
<keyword evidence="4" id="KW-0862">Zinc</keyword>
<dbReference type="OMA" id="DHEEHKP"/>
<sequence>MSNSVDTQGNSLRRDSIAHINGMGGVSWGSLPIGSWLKDEVSFHNTLKHTRNDYQHKKMVQIDSHNVYLPNLEKQYCKDYSCCGLSLPSLHDLLRHYEEAHISMSPNNNHSHSHSLNHSNNNSHNHNNNNHNHNHNHHHSNNNNSHNNNTATAANTTPNPFNQNKLSHLNIIPQDVPNSRIQDSKKPAHLQQNLPQMQMQQQQHQPQHQLQQHHHGQLQLQQQQQQQQQQHLIQATNTIPPIHLNGSLIDAVSTNDVFLGPNKKGYNEMATIVPSSTLHNNTSVYPAMTVAPSQIPQHQQHITHINGHLHHQDHIRNNNNSAAVNNNNNNNGGGDADGDDDDDDEDEDDDDEDDDDEDEDGAGNGYVAKPQEGYIDDPARRLYVMDHEEHKPFKCPVLGCDKTYKNQNGLKYHKLHGHQNQKLHENPDGTFSILDPNSNEPFPDGMGNEKDKPYRCEVCGKRYKNLNGLKYHRGHSTH</sequence>
<reference evidence="8 9" key="1">
    <citation type="journal article" date="2007" name="Proc. Natl. Acad. Sci. U.S.A.">
        <title>Independent sorting-out of thousands of duplicated gene pairs in two yeast species descended from a whole-genome duplication.</title>
        <authorList>
            <person name="Scannell D.R."/>
            <person name="Frank A.C."/>
            <person name="Conant G.C."/>
            <person name="Byrne K.P."/>
            <person name="Woolfit M."/>
            <person name="Wolfe K.H."/>
        </authorList>
    </citation>
    <scope>NUCLEOTIDE SEQUENCE [LARGE SCALE GENOMIC DNA]</scope>
    <source>
        <strain evidence="9">ATCC 22028 / DSM 70294 / BCRC 21397 / CBS 2163 / NBRC 10782 / NRRL Y-8283 / UCD 57-17</strain>
    </source>
</reference>
<feature type="region of interest" description="Disordered" evidence="6">
    <location>
        <begin position="318"/>
        <end position="375"/>
    </location>
</feature>
<evidence type="ECO:0000256" key="6">
    <source>
        <dbReference type="SAM" id="MobiDB-lite"/>
    </source>
</evidence>
<dbReference type="FunFam" id="3.30.160.60:FF:001987">
    <property type="entry name" value="Transcription factor SFP1"/>
    <property type="match status" value="1"/>
</dbReference>
<gene>
    <name evidence="8" type="ORF">Kpol_1002p4</name>
</gene>
<feature type="compositionally biased region" description="Low complexity" evidence="6">
    <location>
        <begin position="141"/>
        <end position="160"/>
    </location>
</feature>
<dbReference type="HOGENOM" id="CLU_013026_0_1_1"/>
<organism evidence="9">
    <name type="scientific">Vanderwaltozyma polyspora (strain ATCC 22028 / DSM 70294 / BCRC 21397 / CBS 2163 / NBRC 10782 / NRRL Y-8283 / UCD 57-17)</name>
    <name type="common">Kluyveromyces polysporus</name>
    <dbReference type="NCBI Taxonomy" id="436907"/>
    <lineage>
        <taxon>Eukaryota</taxon>
        <taxon>Fungi</taxon>
        <taxon>Dikarya</taxon>
        <taxon>Ascomycota</taxon>
        <taxon>Saccharomycotina</taxon>
        <taxon>Saccharomycetes</taxon>
        <taxon>Saccharomycetales</taxon>
        <taxon>Saccharomycetaceae</taxon>
        <taxon>Vanderwaltozyma</taxon>
    </lineage>
</organism>
<feature type="compositionally biased region" description="Low complexity" evidence="6">
    <location>
        <begin position="189"/>
        <end position="210"/>
    </location>
</feature>
<keyword evidence="1" id="KW-0479">Metal-binding</keyword>
<feature type="region of interest" description="Disordered" evidence="6">
    <location>
        <begin position="104"/>
        <end position="165"/>
    </location>
</feature>
<dbReference type="RefSeq" id="XP_001647217.1">
    <property type="nucleotide sequence ID" value="XM_001647167.1"/>
</dbReference>
<dbReference type="InParanoid" id="A7TE37"/>
<keyword evidence="2" id="KW-0677">Repeat</keyword>
<dbReference type="SMART" id="SM00355">
    <property type="entry name" value="ZnF_C2H2"/>
    <property type="match status" value="3"/>
</dbReference>
<feature type="domain" description="C2H2-type" evidence="7">
    <location>
        <begin position="454"/>
        <end position="478"/>
    </location>
</feature>
<dbReference type="InterPro" id="IPR013087">
    <property type="entry name" value="Znf_C2H2_type"/>
</dbReference>
<dbReference type="PhylomeDB" id="A7TE37"/>
<dbReference type="EMBL" id="DS480379">
    <property type="protein sequence ID" value="EDO19359.1"/>
    <property type="molecule type" value="Genomic_DNA"/>
</dbReference>
<dbReference type="SUPFAM" id="SSF57667">
    <property type="entry name" value="beta-beta-alpha zinc fingers"/>
    <property type="match status" value="1"/>
</dbReference>
<feature type="compositionally biased region" description="Low complexity" evidence="6">
    <location>
        <begin position="107"/>
        <end position="131"/>
    </location>
</feature>
<feature type="domain" description="C2H2-type" evidence="7">
    <location>
        <begin position="393"/>
        <end position="423"/>
    </location>
</feature>
<dbReference type="GeneID" id="5547707"/>
<dbReference type="GO" id="GO:0008270">
    <property type="term" value="F:zinc ion binding"/>
    <property type="evidence" value="ECO:0007669"/>
    <property type="project" value="UniProtKB-KW"/>
</dbReference>
<dbReference type="OrthoDB" id="3269380at2759"/>
<dbReference type="STRING" id="436907.A7TE37"/>
<dbReference type="PANTHER" id="PTHR23057:SF0">
    <property type="entry name" value="JUXTAPOSED WITH ANOTHER ZINC FINGER PROTEIN 1"/>
    <property type="match status" value="1"/>
</dbReference>
<feature type="region of interest" description="Disordered" evidence="6">
    <location>
        <begin position="177"/>
        <end position="225"/>
    </location>
</feature>
<dbReference type="InterPro" id="IPR036236">
    <property type="entry name" value="Znf_C2H2_sf"/>
</dbReference>
<keyword evidence="3 5" id="KW-0863">Zinc-finger</keyword>
<evidence type="ECO:0000256" key="5">
    <source>
        <dbReference type="PROSITE-ProRule" id="PRU00042"/>
    </source>
</evidence>
<name>A7TE37_VANPO</name>
<dbReference type="PROSITE" id="PS00028">
    <property type="entry name" value="ZINC_FINGER_C2H2_1"/>
    <property type="match status" value="2"/>
</dbReference>
<dbReference type="Gene3D" id="3.30.160.60">
    <property type="entry name" value="Classic Zinc Finger"/>
    <property type="match status" value="1"/>
</dbReference>
<dbReference type="PANTHER" id="PTHR23057">
    <property type="entry name" value="JUXTAPOSED WITH ANOTHER ZINC FINGER PROTEIN 1"/>
    <property type="match status" value="1"/>
</dbReference>
<dbReference type="GO" id="GO:0005634">
    <property type="term" value="C:nucleus"/>
    <property type="evidence" value="ECO:0007669"/>
    <property type="project" value="TreeGrafter"/>
</dbReference>
<evidence type="ECO:0000313" key="8">
    <source>
        <dbReference type="EMBL" id="EDO19359.1"/>
    </source>
</evidence>
<evidence type="ECO:0000259" key="7">
    <source>
        <dbReference type="PROSITE" id="PS50157"/>
    </source>
</evidence>
<evidence type="ECO:0000256" key="1">
    <source>
        <dbReference type="ARBA" id="ARBA00022723"/>
    </source>
</evidence>
<keyword evidence="9" id="KW-1185">Reference proteome</keyword>
<proteinExistence type="predicted"/>
<dbReference type="InterPro" id="IPR051580">
    <property type="entry name" value="ZnF-Chromatin_assoc"/>
</dbReference>
<evidence type="ECO:0000256" key="4">
    <source>
        <dbReference type="ARBA" id="ARBA00022833"/>
    </source>
</evidence>
<protein>
    <recommendedName>
        <fullName evidence="7">C2H2-type domain-containing protein</fullName>
    </recommendedName>
</protein>
<dbReference type="PROSITE" id="PS50157">
    <property type="entry name" value="ZINC_FINGER_C2H2_2"/>
    <property type="match status" value="2"/>
</dbReference>
<evidence type="ECO:0000256" key="2">
    <source>
        <dbReference type="ARBA" id="ARBA00022737"/>
    </source>
</evidence>